<feature type="signal peptide" evidence="3">
    <location>
        <begin position="1"/>
        <end position="23"/>
    </location>
</feature>
<comment type="similarity">
    <text evidence="1">Belongs to the peptidase C1 family.</text>
</comment>
<keyword evidence="3" id="KW-0732">Signal</keyword>
<feature type="compositionally biased region" description="Basic and acidic residues" evidence="2">
    <location>
        <begin position="74"/>
        <end position="95"/>
    </location>
</feature>
<evidence type="ECO:0000313" key="7">
    <source>
        <dbReference type="Proteomes" id="UP001153620"/>
    </source>
</evidence>
<accession>A0A9P0IUE6</accession>
<evidence type="ECO:0000256" key="2">
    <source>
        <dbReference type="SAM" id="MobiDB-lite"/>
    </source>
</evidence>
<dbReference type="GO" id="GO:0006508">
    <property type="term" value="P:proteolysis"/>
    <property type="evidence" value="ECO:0007669"/>
    <property type="project" value="InterPro"/>
</dbReference>
<evidence type="ECO:0000256" key="3">
    <source>
        <dbReference type="SAM" id="SignalP"/>
    </source>
</evidence>
<dbReference type="InterPro" id="IPR013128">
    <property type="entry name" value="Peptidase_C1A"/>
</dbReference>
<dbReference type="InterPro" id="IPR039417">
    <property type="entry name" value="Peptidase_C1A_papain-like"/>
</dbReference>
<dbReference type="PANTHER" id="PTHR12411">
    <property type="entry name" value="CYSTEINE PROTEASE FAMILY C1-RELATED"/>
    <property type="match status" value="1"/>
</dbReference>
<dbReference type="AlphaFoldDB" id="A0A9P0IUE6"/>
<dbReference type="SUPFAM" id="SSF54001">
    <property type="entry name" value="Cysteine proteinases"/>
    <property type="match status" value="1"/>
</dbReference>
<dbReference type="Pfam" id="PF00112">
    <property type="entry name" value="Peptidase_C1"/>
    <property type="match status" value="1"/>
</dbReference>
<name>A0A9P0IUE6_9DIPT</name>
<feature type="region of interest" description="Disordered" evidence="2">
    <location>
        <begin position="28"/>
        <end position="162"/>
    </location>
</feature>
<dbReference type="InterPro" id="IPR000668">
    <property type="entry name" value="Peptidase_C1A_C"/>
</dbReference>
<dbReference type="Gene3D" id="3.90.70.10">
    <property type="entry name" value="Cysteine proteinases"/>
    <property type="match status" value="1"/>
</dbReference>
<feature type="domain" description="Peptidase C1A papain C-terminal" evidence="4">
    <location>
        <begin position="158"/>
        <end position="372"/>
    </location>
</feature>
<evidence type="ECO:0000259" key="5">
    <source>
        <dbReference type="SMART" id="SM00848"/>
    </source>
</evidence>
<gene>
    <name evidence="6" type="ORF">CHIRRI_LOCUS6194</name>
</gene>
<organism evidence="6 7">
    <name type="scientific">Chironomus riparius</name>
    <dbReference type="NCBI Taxonomy" id="315576"/>
    <lineage>
        <taxon>Eukaryota</taxon>
        <taxon>Metazoa</taxon>
        <taxon>Ecdysozoa</taxon>
        <taxon>Arthropoda</taxon>
        <taxon>Hexapoda</taxon>
        <taxon>Insecta</taxon>
        <taxon>Pterygota</taxon>
        <taxon>Neoptera</taxon>
        <taxon>Endopterygota</taxon>
        <taxon>Diptera</taxon>
        <taxon>Nematocera</taxon>
        <taxon>Chironomoidea</taxon>
        <taxon>Chironomidae</taxon>
        <taxon>Chironominae</taxon>
        <taxon>Chironomus</taxon>
    </lineage>
</organism>
<dbReference type="SMART" id="SM00848">
    <property type="entry name" value="Inhibitor_I29"/>
    <property type="match status" value="1"/>
</dbReference>
<evidence type="ECO:0000313" key="6">
    <source>
        <dbReference type="EMBL" id="CAH1718834.1"/>
    </source>
</evidence>
<dbReference type="EMBL" id="OU895878">
    <property type="protein sequence ID" value="CAH1718834.1"/>
    <property type="molecule type" value="Genomic_DNA"/>
</dbReference>
<protein>
    <submittedName>
        <fullName evidence="6">Uncharacterized protein</fullName>
    </submittedName>
</protein>
<sequence>MRGDLKLILILVVVCVCFISTDGQGTKASVKKSEVTKKPPNGAGNHIPKPTKSAAAKDKFAEFKKKHGKAYRSAQEEAEARKAYEQNSKNDEKHNQQRNKTYRRGTNAYSDKSHDWKVKNRMGASKKASSPNNKNKAMKKKAGKSLSARMSDTETPEVPDSANWTDWNSPIRDQADCGACWIYAPLAVLEYLMIVIRGDTEANLSEQEILDCNIADGGCDGGWPTDGFDYIIENGLTTERSYPYVAYQSDCFAKRFGKVLIINNTYEEEVSGDEEYLKHLVYNYGPIVVVIYASDSFTQYAGGVFSESDCPNDMDSYNHAITVVGYGTDPDGGDYWIIKNSWGLDWGEYGYGRIARNQENMCGIANYAMMPSSSWISETNFNITNNRKN</sequence>
<feature type="domain" description="Cathepsin propeptide inhibitor" evidence="5">
    <location>
        <begin position="60"/>
        <end position="117"/>
    </location>
</feature>
<reference evidence="6" key="2">
    <citation type="submission" date="2022-10" db="EMBL/GenBank/DDBJ databases">
        <authorList>
            <consortium name="ENA_rothamsted_submissions"/>
            <consortium name="culmorum"/>
            <person name="King R."/>
        </authorList>
    </citation>
    <scope>NUCLEOTIDE SEQUENCE</scope>
</reference>
<dbReference type="InterPro" id="IPR025661">
    <property type="entry name" value="Pept_asp_AS"/>
</dbReference>
<evidence type="ECO:0000256" key="1">
    <source>
        <dbReference type="ARBA" id="ARBA00008455"/>
    </source>
</evidence>
<evidence type="ECO:0000259" key="4">
    <source>
        <dbReference type="SMART" id="SM00645"/>
    </source>
</evidence>
<dbReference type="PROSITE" id="PS00640">
    <property type="entry name" value="THIOL_PROTEASE_ASN"/>
    <property type="match status" value="1"/>
</dbReference>
<dbReference type="OrthoDB" id="10264505at2759"/>
<dbReference type="GO" id="GO:0008234">
    <property type="term" value="F:cysteine-type peptidase activity"/>
    <property type="evidence" value="ECO:0007669"/>
    <property type="project" value="InterPro"/>
</dbReference>
<dbReference type="InterPro" id="IPR013201">
    <property type="entry name" value="Prot_inhib_I29"/>
</dbReference>
<dbReference type="InterPro" id="IPR038765">
    <property type="entry name" value="Papain-like_cys_pep_sf"/>
</dbReference>
<feature type="chain" id="PRO_5040172105" evidence="3">
    <location>
        <begin position="24"/>
        <end position="389"/>
    </location>
</feature>
<keyword evidence="7" id="KW-1185">Reference proteome</keyword>
<dbReference type="SMART" id="SM00645">
    <property type="entry name" value="Pept_C1"/>
    <property type="match status" value="1"/>
</dbReference>
<dbReference type="Proteomes" id="UP001153620">
    <property type="component" value="Chromosome 2"/>
</dbReference>
<dbReference type="Pfam" id="PF08246">
    <property type="entry name" value="Inhibitor_I29"/>
    <property type="match status" value="1"/>
</dbReference>
<proteinExistence type="inferred from homology"/>
<dbReference type="PRINTS" id="PR00705">
    <property type="entry name" value="PAPAIN"/>
</dbReference>
<dbReference type="CDD" id="cd02248">
    <property type="entry name" value="Peptidase_C1A"/>
    <property type="match status" value="1"/>
</dbReference>
<feature type="compositionally biased region" description="Low complexity" evidence="2">
    <location>
        <begin position="125"/>
        <end position="135"/>
    </location>
</feature>
<reference evidence="6" key="1">
    <citation type="submission" date="2022-01" db="EMBL/GenBank/DDBJ databases">
        <authorList>
            <person name="King R."/>
        </authorList>
    </citation>
    <scope>NUCLEOTIDE SEQUENCE</scope>
</reference>